<dbReference type="AlphaFoldDB" id="A0A9J6B5W1"/>
<proteinExistence type="predicted"/>
<reference evidence="1 2" key="1">
    <citation type="submission" date="2020-09" db="EMBL/GenBank/DDBJ databases">
        <title>De no assembly of potato wild relative species, Solanum commersonii.</title>
        <authorList>
            <person name="Cho K."/>
        </authorList>
    </citation>
    <scope>NUCLEOTIDE SEQUENCE [LARGE SCALE GENOMIC DNA]</scope>
    <source>
        <strain evidence="1">LZ3.2</strain>
        <tissue evidence="1">Leaf</tissue>
    </source>
</reference>
<protein>
    <submittedName>
        <fullName evidence="1">Uncharacterized protein</fullName>
    </submittedName>
</protein>
<dbReference type="EMBL" id="JACXVP010000001">
    <property type="protein sequence ID" value="KAG5632003.1"/>
    <property type="molecule type" value="Genomic_DNA"/>
</dbReference>
<accession>A0A9J6B5W1</accession>
<name>A0A9J6B5W1_SOLCO</name>
<sequence length="78" mass="8758">MHGHLLGGFSVNLDVGTIIEIVDAIEALSISSPSDHLEIWDYSLTAIEYFCMRMNIIESKKVELGEAKEDIIILMKCF</sequence>
<gene>
    <name evidence="1" type="ORF">H5410_003720</name>
</gene>
<evidence type="ECO:0000313" key="2">
    <source>
        <dbReference type="Proteomes" id="UP000824120"/>
    </source>
</evidence>
<evidence type="ECO:0000313" key="1">
    <source>
        <dbReference type="EMBL" id="KAG5632003.1"/>
    </source>
</evidence>
<dbReference type="Proteomes" id="UP000824120">
    <property type="component" value="Chromosome 1"/>
</dbReference>
<organism evidence="1 2">
    <name type="scientific">Solanum commersonii</name>
    <name type="common">Commerson's wild potato</name>
    <name type="synonym">Commerson's nightshade</name>
    <dbReference type="NCBI Taxonomy" id="4109"/>
    <lineage>
        <taxon>Eukaryota</taxon>
        <taxon>Viridiplantae</taxon>
        <taxon>Streptophyta</taxon>
        <taxon>Embryophyta</taxon>
        <taxon>Tracheophyta</taxon>
        <taxon>Spermatophyta</taxon>
        <taxon>Magnoliopsida</taxon>
        <taxon>eudicotyledons</taxon>
        <taxon>Gunneridae</taxon>
        <taxon>Pentapetalae</taxon>
        <taxon>asterids</taxon>
        <taxon>lamiids</taxon>
        <taxon>Solanales</taxon>
        <taxon>Solanaceae</taxon>
        <taxon>Solanoideae</taxon>
        <taxon>Solaneae</taxon>
        <taxon>Solanum</taxon>
    </lineage>
</organism>
<comment type="caution">
    <text evidence="1">The sequence shown here is derived from an EMBL/GenBank/DDBJ whole genome shotgun (WGS) entry which is preliminary data.</text>
</comment>
<keyword evidence="2" id="KW-1185">Reference proteome</keyword>